<dbReference type="Proteomes" id="UP000735302">
    <property type="component" value="Unassembled WGS sequence"/>
</dbReference>
<proteinExistence type="predicted"/>
<dbReference type="SUPFAM" id="SSF101898">
    <property type="entry name" value="NHL repeat"/>
    <property type="match status" value="1"/>
</dbReference>
<dbReference type="EMBL" id="BLXT01005398">
    <property type="protein sequence ID" value="GFO22534.1"/>
    <property type="molecule type" value="Genomic_DNA"/>
</dbReference>
<reference evidence="1 2" key="1">
    <citation type="journal article" date="2021" name="Elife">
        <title>Chloroplast acquisition without the gene transfer in kleptoplastic sea slugs, Plakobranchus ocellatus.</title>
        <authorList>
            <person name="Maeda T."/>
            <person name="Takahashi S."/>
            <person name="Yoshida T."/>
            <person name="Shimamura S."/>
            <person name="Takaki Y."/>
            <person name="Nagai Y."/>
            <person name="Toyoda A."/>
            <person name="Suzuki Y."/>
            <person name="Arimoto A."/>
            <person name="Ishii H."/>
            <person name="Satoh N."/>
            <person name="Nishiyama T."/>
            <person name="Hasebe M."/>
            <person name="Maruyama T."/>
            <person name="Minagawa J."/>
            <person name="Obokata J."/>
            <person name="Shigenobu S."/>
        </authorList>
    </citation>
    <scope>NUCLEOTIDE SEQUENCE [LARGE SCALE GENOMIC DNA]</scope>
</reference>
<name>A0AAV4BQU3_9GAST</name>
<accession>A0AAV4BQU3</accession>
<dbReference type="Gene3D" id="2.120.10.30">
    <property type="entry name" value="TolB, C-terminal domain"/>
    <property type="match status" value="1"/>
</dbReference>
<gene>
    <name evidence="1" type="ORF">PoB_004903900</name>
</gene>
<keyword evidence="2" id="KW-1185">Reference proteome</keyword>
<organism evidence="1 2">
    <name type="scientific">Plakobranchus ocellatus</name>
    <dbReference type="NCBI Taxonomy" id="259542"/>
    <lineage>
        <taxon>Eukaryota</taxon>
        <taxon>Metazoa</taxon>
        <taxon>Spiralia</taxon>
        <taxon>Lophotrochozoa</taxon>
        <taxon>Mollusca</taxon>
        <taxon>Gastropoda</taxon>
        <taxon>Heterobranchia</taxon>
        <taxon>Euthyneura</taxon>
        <taxon>Panpulmonata</taxon>
        <taxon>Sacoglossa</taxon>
        <taxon>Placobranchoidea</taxon>
        <taxon>Plakobranchidae</taxon>
        <taxon>Plakobranchus</taxon>
    </lineage>
</organism>
<dbReference type="InterPro" id="IPR011042">
    <property type="entry name" value="6-blade_b-propeller_TolB-like"/>
</dbReference>
<protein>
    <submittedName>
        <fullName evidence="1">Uncharacterized protein</fullName>
    </submittedName>
</protein>
<dbReference type="AlphaFoldDB" id="A0AAV4BQU3"/>
<comment type="caution">
    <text evidence="1">The sequence shown here is derived from an EMBL/GenBank/DDBJ whole genome shotgun (WGS) entry which is preliminary data.</text>
</comment>
<evidence type="ECO:0000313" key="2">
    <source>
        <dbReference type="Proteomes" id="UP000735302"/>
    </source>
</evidence>
<evidence type="ECO:0000313" key="1">
    <source>
        <dbReference type="EMBL" id="GFO22534.1"/>
    </source>
</evidence>
<sequence length="143" mass="15463">MGYFSYPGIDLIDMAGQVLRQICSSVCPRYMDVTEDGEIICSTNNNRIARVQVFSGTVDFDQSVPQILCPCGVAIAPAGSILVADAPTTTLHLVSSLGVWTKQLWSVPSGRDQQGALYAISMDMNVCVCITRNGSVYLLDCVY</sequence>